<evidence type="ECO:0000256" key="6">
    <source>
        <dbReference type="SAM" id="Coils"/>
    </source>
</evidence>
<dbReference type="STRING" id="1871336.BBG48_10580"/>
<dbReference type="Pfam" id="PF17768">
    <property type="entry name" value="RecJ_OB"/>
    <property type="match status" value="1"/>
</dbReference>
<dbReference type="InterPro" id="IPR003156">
    <property type="entry name" value="DHHA1_dom"/>
</dbReference>
<proteinExistence type="inferred from homology"/>
<feature type="domain" description="RecJ OB" evidence="9">
    <location>
        <begin position="442"/>
        <end position="546"/>
    </location>
</feature>
<comment type="similarity">
    <text evidence="1">Belongs to the RecJ family.</text>
</comment>
<evidence type="ECO:0000259" key="9">
    <source>
        <dbReference type="Pfam" id="PF17768"/>
    </source>
</evidence>
<accession>A0A371ILK5</accession>
<keyword evidence="4" id="KW-0378">Hydrolase</keyword>
<evidence type="ECO:0000256" key="5">
    <source>
        <dbReference type="ARBA" id="ARBA00022839"/>
    </source>
</evidence>
<dbReference type="PANTHER" id="PTHR30255:SF2">
    <property type="entry name" value="SINGLE-STRANDED-DNA-SPECIFIC EXONUCLEASE RECJ"/>
    <property type="match status" value="1"/>
</dbReference>
<dbReference type="InterPro" id="IPR038763">
    <property type="entry name" value="DHH_sf"/>
</dbReference>
<keyword evidence="3" id="KW-0540">Nuclease</keyword>
<feature type="domain" description="DDH" evidence="7">
    <location>
        <begin position="68"/>
        <end position="216"/>
    </location>
</feature>
<evidence type="ECO:0000256" key="3">
    <source>
        <dbReference type="ARBA" id="ARBA00022722"/>
    </source>
</evidence>
<dbReference type="GO" id="GO:0003676">
    <property type="term" value="F:nucleic acid binding"/>
    <property type="evidence" value="ECO:0007669"/>
    <property type="project" value="InterPro"/>
</dbReference>
<dbReference type="RefSeq" id="WP_068913450.1">
    <property type="nucleotide sequence ID" value="NZ_MBEW02000008.1"/>
</dbReference>
<dbReference type="Pfam" id="PF01368">
    <property type="entry name" value="DHH"/>
    <property type="match status" value="1"/>
</dbReference>
<evidence type="ECO:0000256" key="1">
    <source>
        <dbReference type="ARBA" id="ARBA00005915"/>
    </source>
</evidence>
<keyword evidence="11" id="KW-1185">Reference proteome</keyword>
<sequence length="771" mass="86858">MFNNLWDIKAINLDKLHLQEIFDQRNVYAFDENKYFFPSIDALGTEGTILGIDKAVSRINKAIKNNQKICIYGDYDADGTCSTAILLKTFKALGYENVTHHIPSRLTEGYGLNNDAINKLASNDVKLIITVDCGITSVAEIDLANSLGIDVILTDHHHCPDVLPKAYCIVNPHQDGCPSKFKNFCGAGLAYKLGVSLLNSNTTAVPEEILEIASIATVADIVELNGENRIIVQLGLKLIKKGVNKGVDALLKVAGVKNENVDSRTLGFVIGPRLNSAGRIAHADLALNLLMAEDEEYVKKYASELNQLNAKRQSMGDEIYNDSVKKLDKENLKSNIVISSSKDYHIGILGIAASRLVEKYNKVAIVMAETDKIATGSLRSIEGFSIVDMLDYVKPITLKSGGHEMAGGLSVSLDKLDLLKEKLIEYVDNFYSKNEYCPTKKIDLITSVKNLTLDNFDSISKFEPFGVGNENFTFALTDVKLSYPGYMGSDKTHFSAKIEDTNIRAIRFNAAQELKDVDFSKKMDIAFSLNKNTYNGYTNLQLMIEDMNYSNEKEIHDNDELKNIHDKIIDIEHVNQIVDDTISDKNNDLIKKISLNKLKKLKGKTAIYCYYLKELEYIQEIIKLSGLEDIEAFFIPMEKEIESFDNIVFLKNILKLEGSKNIYQVPIKDFDIYQGYSDIRDKMLVMYQAYKTNEIVKLYDILKKYNILTDEFYAINQILNTCKLVDISYPQGYNIAVAKLLKVNNKVDLAKNNTYQAYNKFFKMQRSSNES</sequence>
<evidence type="ECO:0000313" key="10">
    <source>
        <dbReference type="EMBL" id="RDY21326.1"/>
    </source>
</evidence>
<keyword evidence="6" id="KW-0175">Coiled coil</keyword>
<evidence type="ECO:0000256" key="2">
    <source>
        <dbReference type="ARBA" id="ARBA00019841"/>
    </source>
</evidence>
<dbReference type="GO" id="GO:0006310">
    <property type="term" value="P:DNA recombination"/>
    <property type="evidence" value="ECO:0007669"/>
    <property type="project" value="InterPro"/>
</dbReference>
<reference evidence="10 11" key="1">
    <citation type="journal article" date="2016" name="Genome Announc.">
        <title>Draft Genome Sequence of Criibacterium bergeronii gen. nov., sp. nov., Strain CCRI-22567T, Isolated from a Vaginal Sample from a Woman with Bacterial Vaginosis.</title>
        <authorList>
            <person name="Maheux A.F."/>
            <person name="Berube E."/>
            <person name="Boudreau D.K."/>
            <person name="Raymond F."/>
            <person name="Corbeil J."/>
            <person name="Roy P.H."/>
            <person name="Boissinot M."/>
            <person name="Omar R.F."/>
        </authorList>
    </citation>
    <scope>NUCLEOTIDE SEQUENCE [LARGE SCALE GENOMIC DNA]</scope>
    <source>
        <strain evidence="10 11">CCRI-22567</strain>
    </source>
</reference>
<evidence type="ECO:0000256" key="4">
    <source>
        <dbReference type="ARBA" id="ARBA00022801"/>
    </source>
</evidence>
<organism evidence="10 11">
    <name type="scientific">Criibacterium bergeronii</name>
    <dbReference type="NCBI Taxonomy" id="1871336"/>
    <lineage>
        <taxon>Bacteria</taxon>
        <taxon>Bacillati</taxon>
        <taxon>Bacillota</taxon>
        <taxon>Clostridia</taxon>
        <taxon>Peptostreptococcales</taxon>
        <taxon>Filifactoraceae</taxon>
        <taxon>Criibacterium</taxon>
    </lineage>
</organism>
<evidence type="ECO:0000259" key="7">
    <source>
        <dbReference type="Pfam" id="PF01368"/>
    </source>
</evidence>
<dbReference type="InterPro" id="IPR041122">
    <property type="entry name" value="RecJ_OB"/>
</dbReference>
<evidence type="ECO:0000259" key="8">
    <source>
        <dbReference type="Pfam" id="PF02272"/>
    </source>
</evidence>
<dbReference type="GO" id="GO:0008409">
    <property type="term" value="F:5'-3' exonuclease activity"/>
    <property type="evidence" value="ECO:0007669"/>
    <property type="project" value="InterPro"/>
</dbReference>
<protein>
    <recommendedName>
        <fullName evidence="2">Single-stranded-DNA-specific exonuclease RecJ</fullName>
    </recommendedName>
</protein>
<dbReference type="AlphaFoldDB" id="A0A371ILK5"/>
<dbReference type="NCBIfam" id="TIGR00644">
    <property type="entry name" value="recJ"/>
    <property type="match status" value="1"/>
</dbReference>
<dbReference type="Pfam" id="PF02272">
    <property type="entry name" value="DHHA1"/>
    <property type="match status" value="1"/>
</dbReference>
<gene>
    <name evidence="10" type="primary">recJ</name>
    <name evidence="10" type="ORF">BBG48_005200</name>
</gene>
<dbReference type="InterPro" id="IPR001667">
    <property type="entry name" value="DDH_dom"/>
</dbReference>
<dbReference type="Gene3D" id="3.90.1640.30">
    <property type="match status" value="1"/>
</dbReference>
<feature type="domain" description="DHHA1" evidence="8">
    <location>
        <begin position="335"/>
        <end position="427"/>
    </location>
</feature>
<dbReference type="SUPFAM" id="SSF64182">
    <property type="entry name" value="DHH phosphoesterases"/>
    <property type="match status" value="1"/>
</dbReference>
<evidence type="ECO:0000313" key="11">
    <source>
        <dbReference type="Proteomes" id="UP000093352"/>
    </source>
</evidence>
<dbReference type="PANTHER" id="PTHR30255">
    <property type="entry name" value="SINGLE-STRANDED-DNA-SPECIFIC EXONUCLEASE RECJ"/>
    <property type="match status" value="1"/>
</dbReference>
<name>A0A371ILK5_9FIRM</name>
<dbReference type="InterPro" id="IPR051673">
    <property type="entry name" value="SSDNA_exonuclease_RecJ"/>
</dbReference>
<dbReference type="Gene3D" id="3.10.310.30">
    <property type="match status" value="1"/>
</dbReference>
<feature type="coiled-coil region" evidence="6">
    <location>
        <begin position="291"/>
        <end position="318"/>
    </location>
</feature>
<dbReference type="InterPro" id="IPR004610">
    <property type="entry name" value="RecJ"/>
</dbReference>
<keyword evidence="5 10" id="KW-0269">Exonuclease</keyword>
<comment type="caution">
    <text evidence="10">The sequence shown here is derived from an EMBL/GenBank/DDBJ whole genome shotgun (WGS) entry which is preliminary data.</text>
</comment>
<dbReference type="GO" id="GO:0006281">
    <property type="term" value="P:DNA repair"/>
    <property type="evidence" value="ECO:0007669"/>
    <property type="project" value="InterPro"/>
</dbReference>
<dbReference type="EMBL" id="MBEW02000008">
    <property type="protein sequence ID" value="RDY21326.1"/>
    <property type="molecule type" value="Genomic_DNA"/>
</dbReference>
<dbReference type="Proteomes" id="UP000093352">
    <property type="component" value="Unassembled WGS sequence"/>
</dbReference>